<dbReference type="NCBIfam" id="NF041197">
    <property type="entry name" value="CxxC_Se_CxxC"/>
    <property type="match status" value="1"/>
</dbReference>
<name>A0A921AUT5_9BACT</name>
<gene>
    <name evidence="1" type="ORF">K8W16_01465</name>
</gene>
<dbReference type="EMBL" id="DYZA01000028">
    <property type="protein sequence ID" value="HJD96301.1"/>
    <property type="molecule type" value="Genomic_DNA"/>
</dbReference>
<dbReference type="RefSeq" id="WP_294555044.1">
    <property type="nucleotide sequence ID" value="NZ_DYZA01000028.1"/>
</dbReference>
<dbReference type="AlphaFoldDB" id="A0A921AUT5"/>
<organism evidence="1 2">
    <name type="scientific">Mailhella massiliensis</name>
    <dbReference type="NCBI Taxonomy" id="1903261"/>
    <lineage>
        <taxon>Bacteria</taxon>
        <taxon>Pseudomonadati</taxon>
        <taxon>Thermodesulfobacteriota</taxon>
        <taxon>Desulfovibrionia</taxon>
        <taxon>Desulfovibrionales</taxon>
        <taxon>Desulfovibrionaceae</taxon>
        <taxon>Mailhella</taxon>
    </lineage>
</organism>
<reference evidence="1" key="2">
    <citation type="submission" date="2021-09" db="EMBL/GenBank/DDBJ databases">
        <authorList>
            <person name="Gilroy R."/>
        </authorList>
    </citation>
    <scope>NUCLEOTIDE SEQUENCE</scope>
    <source>
        <strain evidence="1">ChiGjej2B2-19336</strain>
    </source>
</reference>
<dbReference type="Proteomes" id="UP000698963">
    <property type="component" value="Unassembled WGS sequence"/>
</dbReference>
<sequence>MAFYFAPREARTTLSCPECGAPLDIRRTCHEAYMQCSSCRRTFKLNQFISRMDDVMEEFLERLYADRV</sequence>
<reference evidence="1" key="1">
    <citation type="journal article" date="2021" name="PeerJ">
        <title>Extensive microbial diversity within the chicken gut microbiome revealed by metagenomics and culture.</title>
        <authorList>
            <person name="Gilroy R."/>
            <person name="Ravi A."/>
            <person name="Getino M."/>
            <person name="Pursley I."/>
            <person name="Horton D.L."/>
            <person name="Alikhan N.F."/>
            <person name="Baker D."/>
            <person name="Gharbi K."/>
            <person name="Hall N."/>
            <person name="Watson M."/>
            <person name="Adriaenssens E.M."/>
            <person name="Foster-Nyarko E."/>
            <person name="Jarju S."/>
            <person name="Secka A."/>
            <person name="Antonio M."/>
            <person name="Oren A."/>
            <person name="Chaudhuri R.R."/>
            <person name="La Ragione R."/>
            <person name="Hildebrand F."/>
            <person name="Pallen M.J."/>
        </authorList>
    </citation>
    <scope>NUCLEOTIDE SEQUENCE</scope>
    <source>
        <strain evidence="1">ChiGjej2B2-19336</strain>
    </source>
</reference>
<accession>A0A921AUT5</accession>
<evidence type="ECO:0000313" key="1">
    <source>
        <dbReference type="EMBL" id="HJD96301.1"/>
    </source>
</evidence>
<comment type="caution">
    <text evidence="1">The sequence shown here is derived from an EMBL/GenBank/DDBJ whole genome shotgun (WGS) entry which is preliminary data.</text>
</comment>
<protein>
    <submittedName>
        <fullName evidence="1">Uncharacterized protein</fullName>
    </submittedName>
</protein>
<evidence type="ECO:0000313" key="2">
    <source>
        <dbReference type="Proteomes" id="UP000698963"/>
    </source>
</evidence>
<proteinExistence type="predicted"/>